<protein>
    <submittedName>
        <fullName evidence="2">Uncharacterized protein</fullName>
    </submittedName>
</protein>
<dbReference type="RefSeq" id="WP_045152895.1">
    <property type="nucleotide sequence ID" value="NZ_JZSW01000007.1"/>
</dbReference>
<proteinExistence type="predicted"/>
<comment type="caution">
    <text evidence="2">The sequence shown here is derived from an EMBL/GenBank/DDBJ whole genome shotgun (WGS) entry which is preliminary data.</text>
</comment>
<evidence type="ECO:0000313" key="2">
    <source>
        <dbReference type="EMBL" id="PSX07063.1"/>
    </source>
</evidence>
<reference evidence="2 3" key="1">
    <citation type="submission" date="2018-01" db="EMBL/GenBank/DDBJ databases">
        <title>Whole genome sequencing of Histamine producing bacteria.</title>
        <authorList>
            <person name="Butler K."/>
        </authorList>
    </citation>
    <scope>NUCLEOTIDE SEQUENCE [LARGE SCALE GENOMIC DNA]</scope>
    <source>
        <strain evidence="2 3">A6-1</strain>
    </source>
</reference>
<sequence length="122" mass="13877">MLNEKSINSEDIAEHQNLENSVAEVSGSTGSTGPIKHSKRRKPKEKTIFNSQALLTRQLKQANSSEIKHVIDILSSAYTDRLNEEQEAEKQQRYYEEQAKILMDKAKELGLPLHVLKKAMNE</sequence>
<gene>
    <name evidence="2" type="ORF">C0W27_15960</name>
</gene>
<organism evidence="2 3">
    <name type="scientific">Photobacterium angustum</name>
    <dbReference type="NCBI Taxonomy" id="661"/>
    <lineage>
        <taxon>Bacteria</taxon>
        <taxon>Pseudomonadati</taxon>
        <taxon>Pseudomonadota</taxon>
        <taxon>Gammaproteobacteria</taxon>
        <taxon>Vibrionales</taxon>
        <taxon>Vibrionaceae</taxon>
        <taxon>Photobacterium</taxon>
    </lineage>
</organism>
<evidence type="ECO:0000313" key="3">
    <source>
        <dbReference type="Proteomes" id="UP000240989"/>
    </source>
</evidence>
<evidence type="ECO:0000256" key="1">
    <source>
        <dbReference type="SAM" id="MobiDB-lite"/>
    </source>
</evidence>
<name>A0ABX5H260_PHOAN</name>
<accession>A0ABX5H260</accession>
<feature type="region of interest" description="Disordered" evidence="1">
    <location>
        <begin position="1"/>
        <end position="45"/>
    </location>
</feature>
<keyword evidence="3" id="KW-1185">Reference proteome</keyword>
<dbReference type="EMBL" id="PYOU01000014">
    <property type="protein sequence ID" value="PSX07063.1"/>
    <property type="molecule type" value="Genomic_DNA"/>
</dbReference>
<dbReference type="Proteomes" id="UP000240989">
    <property type="component" value="Unassembled WGS sequence"/>
</dbReference>